<comment type="caution">
    <text evidence="3">The sequence shown here is derived from an EMBL/GenBank/DDBJ whole genome shotgun (WGS) entry which is preliminary data.</text>
</comment>
<evidence type="ECO:0000313" key="3">
    <source>
        <dbReference type="EMBL" id="PZR18456.1"/>
    </source>
</evidence>
<dbReference type="EMBL" id="QFQP01000001">
    <property type="protein sequence ID" value="PZR18456.1"/>
    <property type="molecule type" value="Genomic_DNA"/>
</dbReference>
<keyword evidence="1" id="KW-0175">Coiled coil</keyword>
<organism evidence="3 4">
    <name type="scientific">Archangium gephyra</name>
    <dbReference type="NCBI Taxonomy" id="48"/>
    <lineage>
        <taxon>Bacteria</taxon>
        <taxon>Pseudomonadati</taxon>
        <taxon>Myxococcota</taxon>
        <taxon>Myxococcia</taxon>
        <taxon>Myxococcales</taxon>
        <taxon>Cystobacterineae</taxon>
        <taxon>Archangiaceae</taxon>
        <taxon>Archangium</taxon>
    </lineage>
</organism>
<protein>
    <recommendedName>
        <fullName evidence="5">DUF4124 domain-containing protein</fullName>
    </recommendedName>
</protein>
<dbReference type="AlphaFoldDB" id="A0A2W5U1V0"/>
<evidence type="ECO:0000256" key="2">
    <source>
        <dbReference type="SAM" id="MobiDB-lite"/>
    </source>
</evidence>
<name>A0A2W5U1V0_9BACT</name>
<gene>
    <name evidence="3" type="ORF">DI536_00820</name>
</gene>
<feature type="region of interest" description="Disordered" evidence="2">
    <location>
        <begin position="161"/>
        <end position="188"/>
    </location>
</feature>
<proteinExistence type="predicted"/>
<evidence type="ECO:0000313" key="4">
    <source>
        <dbReference type="Proteomes" id="UP000249061"/>
    </source>
</evidence>
<reference evidence="3 4" key="1">
    <citation type="submission" date="2017-08" db="EMBL/GenBank/DDBJ databases">
        <title>Infants hospitalized years apart are colonized by the same room-sourced microbial strains.</title>
        <authorList>
            <person name="Brooks B."/>
            <person name="Olm M.R."/>
            <person name="Firek B.A."/>
            <person name="Baker R."/>
            <person name="Thomas B.C."/>
            <person name="Morowitz M.J."/>
            <person name="Banfield J.F."/>
        </authorList>
    </citation>
    <scope>NUCLEOTIDE SEQUENCE [LARGE SCALE GENOMIC DNA]</scope>
    <source>
        <strain evidence="3">S2_003_000_R2_14</strain>
    </source>
</reference>
<sequence length="222" mass="23921">MYAGAPPPRAGVNSARAATVGARVLTALVLLSLAQAGGLVMWTDANGVVHVDEPRNAPSNAKQMSGDGYSRIDDDARALVLPDGGTRDADSAWWRGRFTVARNELAAAQRREREAEQVIREATREVCATATAEAMTNVDVWSPRGGTVVGHRAGVTVLSPGQGARFSDRSSSTTRKCERGTASATQRADAFRATEARREAERVVRELEREARSASVPLRHWR</sequence>
<feature type="coiled-coil region" evidence="1">
    <location>
        <begin position="98"/>
        <end position="125"/>
    </location>
</feature>
<evidence type="ECO:0000256" key="1">
    <source>
        <dbReference type="SAM" id="Coils"/>
    </source>
</evidence>
<evidence type="ECO:0008006" key="5">
    <source>
        <dbReference type="Google" id="ProtNLM"/>
    </source>
</evidence>
<accession>A0A2W5U1V0</accession>
<dbReference type="Proteomes" id="UP000249061">
    <property type="component" value="Unassembled WGS sequence"/>
</dbReference>